<dbReference type="AlphaFoldDB" id="A0A2G8LBJ0"/>
<keyword evidence="1" id="KW-0808">Transferase</keyword>
<feature type="region of interest" description="Disordered" evidence="6">
    <location>
        <begin position="247"/>
        <end position="287"/>
    </location>
</feature>
<dbReference type="OrthoDB" id="101614at2759"/>
<protein>
    <recommendedName>
        <fullName evidence="7">CCHC-type domain-containing protein</fullName>
    </recommendedName>
</protein>
<dbReference type="InterPro" id="IPR001878">
    <property type="entry name" value="Znf_CCHC"/>
</dbReference>
<keyword evidence="3" id="KW-0540">Nuclease</keyword>
<dbReference type="GO" id="GO:0016779">
    <property type="term" value="F:nucleotidyltransferase activity"/>
    <property type="evidence" value="ECO:0007669"/>
    <property type="project" value="UniProtKB-KW"/>
</dbReference>
<evidence type="ECO:0000256" key="4">
    <source>
        <dbReference type="ARBA" id="ARBA00022759"/>
    </source>
</evidence>
<dbReference type="InterPro" id="IPR043502">
    <property type="entry name" value="DNA/RNA_pol_sf"/>
</dbReference>
<comment type="caution">
    <text evidence="8">The sequence shown here is derived from an EMBL/GenBank/DDBJ whole genome shotgun (WGS) entry which is preliminary data.</text>
</comment>
<keyword evidence="9" id="KW-1185">Reference proteome</keyword>
<evidence type="ECO:0000259" key="7">
    <source>
        <dbReference type="PROSITE" id="PS50158"/>
    </source>
</evidence>
<dbReference type="InterPro" id="IPR038269">
    <property type="entry name" value="SCAN_sf"/>
</dbReference>
<evidence type="ECO:0000256" key="6">
    <source>
        <dbReference type="SAM" id="MobiDB-lite"/>
    </source>
</evidence>
<dbReference type="PANTHER" id="PTHR37984:SF5">
    <property type="entry name" value="PROTEIN NYNRIN-LIKE"/>
    <property type="match status" value="1"/>
</dbReference>
<dbReference type="GO" id="GO:0008270">
    <property type="term" value="F:zinc ion binding"/>
    <property type="evidence" value="ECO:0007669"/>
    <property type="project" value="UniProtKB-KW"/>
</dbReference>
<dbReference type="SUPFAM" id="SSF47353">
    <property type="entry name" value="Retrovirus capsid dimerization domain-like"/>
    <property type="match status" value="1"/>
</dbReference>
<dbReference type="Proteomes" id="UP000230750">
    <property type="component" value="Unassembled WGS sequence"/>
</dbReference>
<dbReference type="SUPFAM" id="SSF57756">
    <property type="entry name" value="Retrovirus zinc finger-like domains"/>
    <property type="match status" value="1"/>
</dbReference>
<name>A0A2G8LBJ0_STIJA</name>
<dbReference type="InterPro" id="IPR000477">
    <property type="entry name" value="RT_dom"/>
</dbReference>
<dbReference type="FunFam" id="3.30.70.270:FF:000020">
    <property type="entry name" value="Transposon Tf2-6 polyprotein-like Protein"/>
    <property type="match status" value="1"/>
</dbReference>
<evidence type="ECO:0000313" key="8">
    <source>
        <dbReference type="EMBL" id="PIK57638.1"/>
    </source>
</evidence>
<evidence type="ECO:0000313" key="9">
    <source>
        <dbReference type="Proteomes" id="UP000230750"/>
    </source>
</evidence>
<feature type="domain" description="CCHC-type" evidence="7">
    <location>
        <begin position="302"/>
        <end position="317"/>
    </location>
</feature>
<dbReference type="EMBL" id="MRZV01000137">
    <property type="protein sequence ID" value="PIK57638.1"/>
    <property type="molecule type" value="Genomic_DNA"/>
</dbReference>
<proteinExistence type="predicted"/>
<keyword evidence="5" id="KW-0479">Metal-binding</keyword>
<evidence type="ECO:0000256" key="3">
    <source>
        <dbReference type="ARBA" id="ARBA00022722"/>
    </source>
</evidence>
<sequence length="788" mass="90079">MTCAAQQTSSTCKEQYPHLKFLLADYIKELCEKMGLDFTVLKTKQERIDALQTMPNLVDVTSNFPRKSHQPVQEAHSLKGFHTLSAEDDLECYMSTFERLCTSQSIVHTRWPILLEPFLTGKAQQAFYVLCEAQKQNYTTVKAAILAAYRLTEDSYREKFRISGKTSTETFRQFGSRLNLYIRRWLNPSDSLLSDSEFSQIMDKLVINQLIHSLRDQSLRMKLLEQKWSSLEALTEMADNLLIARATSRNRQQMEPGTAASIPPRRPSPMYSQQQGTLNYPPRQNDTPRFNRLTQDNSNIQCYVCNEWGHISYYCPNRPSPGQNLQHGVSLVRVSDAYRNEELCKVAKPDRQDEEVFSSQMCKLDGAYFEATVDSKKIFAYADSGAARSLVNTRLVDAATVIPLDQLLHFALLDDTPLIVTAKVSTMMSIAGETKLVELYVADIPCQVLLGRDIFKLFALVLDINGNSYWSQNHIPYIKFPIVWVERYGGGMVKKPNIIPTEFQRGIDLDISNVGHGDGQVVSEKLDGYETEVAKLKEEFADVFVDRPGFWQAAIHSDDQHKTAFVCEEGVYQFKRLPFGLRNASQNFQNLLDVVLAQAPNDQFSRRYFPYIDDIVVHSPTVREHFADLHGVLWCLRRAGLTVNPEKCSILYTRVRFLGYIIDYRGVSLNPSKCEAVQNFPPPTDKKSLERFLGLSGWCAKFVPNYATIAEPLNMLRRKGVQWKWSDECQMACEKLKDEIARAVSLTIPDFKDHLKCIQMPVEWVWGLPLSRDPHRVIHISLHLPPVH</sequence>
<dbReference type="Gene3D" id="2.40.70.10">
    <property type="entry name" value="Acid Proteases"/>
    <property type="match status" value="1"/>
</dbReference>
<dbReference type="GO" id="GO:0004519">
    <property type="term" value="F:endonuclease activity"/>
    <property type="evidence" value="ECO:0007669"/>
    <property type="project" value="UniProtKB-KW"/>
</dbReference>
<evidence type="ECO:0000256" key="2">
    <source>
        <dbReference type="ARBA" id="ARBA00022695"/>
    </source>
</evidence>
<keyword evidence="4" id="KW-0255">Endonuclease</keyword>
<keyword evidence="5" id="KW-0863">Zinc-finger</keyword>
<keyword evidence="2" id="KW-0548">Nucleotidyltransferase</keyword>
<dbReference type="InterPro" id="IPR050951">
    <property type="entry name" value="Retrovirus_Pol_polyprotein"/>
</dbReference>
<dbReference type="InterPro" id="IPR043128">
    <property type="entry name" value="Rev_trsase/Diguanyl_cyclase"/>
</dbReference>
<reference evidence="8 9" key="1">
    <citation type="journal article" date="2017" name="PLoS Biol.">
        <title>The sea cucumber genome provides insights into morphological evolution and visceral regeneration.</title>
        <authorList>
            <person name="Zhang X."/>
            <person name="Sun L."/>
            <person name="Yuan J."/>
            <person name="Sun Y."/>
            <person name="Gao Y."/>
            <person name="Zhang L."/>
            <person name="Li S."/>
            <person name="Dai H."/>
            <person name="Hamel J.F."/>
            <person name="Liu C."/>
            <person name="Yu Y."/>
            <person name="Liu S."/>
            <person name="Lin W."/>
            <person name="Guo K."/>
            <person name="Jin S."/>
            <person name="Xu P."/>
            <person name="Storey K.B."/>
            <person name="Huan P."/>
            <person name="Zhang T."/>
            <person name="Zhou Y."/>
            <person name="Zhang J."/>
            <person name="Lin C."/>
            <person name="Li X."/>
            <person name="Xing L."/>
            <person name="Huo D."/>
            <person name="Sun M."/>
            <person name="Wang L."/>
            <person name="Mercier A."/>
            <person name="Li F."/>
            <person name="Yang H."/>
            <person name="Xiang J."/>
        </authorList>
    </citation>
    <scope>NUCLEOTIDE SEQUENCE [LARGE SCALE GENOMIC DNA]</scope>
    <source>
        <strain evidence="8">Shaxun</strain>
        <tissue evidence="8">Muscle</tissue>
    </source>
</reference>
<keyword evidence="4" id="KW-0378">Hydrolase</keyword>
<gene>
    <name evidence="8" type="ORF">BSL78_05464</name>
</gene>
<dbReference type="InterPro" id="IPR021109">
    <property type="entry name" value="Peptidase_aspartic_dom_sf"/>
</dbReference>
<dbReference type="Gene3D" id="3.30.70.270">
    <property type="match status" value="2"/>
</dbReference>
<organism evidence="8 9">
    <name type="scientific">Stichopus japonicus</name>
    <name type="common">Sea cucumber</name>
    <dbReference type="NCBI Taxonomy" id="307972"/>
    <lineage>
        <taxon>Eukaryota</taxon>
        <taxon>Metazoa</taxon>
        <taxon>Echinodermata</taxon>
        <taxon>Eleutherozoa</taxon>
        <taxon>Echinozoa</taxon>
        <taxon>Holothuroidea</taxon>
        <taxon>Aspidochirotacea</taxon>
        <taxon>Aspidochirotida</taxon>
        <taxon>Stichopodidae</taxon>
        <taxon>Apostichopus</taxon>
    </lineage>
</organism>
<dbReference type="Pfam" id="PF00078">
    <property type="entry name" value="RVT_1"/>
    <property type="match status" value="1"/>
</dbReference>
<dbReference type="GO" id="GO:0003676">
    <property type="term" value="F:nucleic acid binding"/>
    <property type="evidence" value="ECO:0007669"/>
    <property type="project" value="InterPro"/>
</dbReference>
<feature type="compositionally biased region" description="Polar residues" evidence="6">
    <location>
        <begin position="270"/>
        <end position="287"/>
    </location>
</feature>
<evidence type="ECO:0000256" key="1">
    <source>
        <dbReference type="ARBA" id="ARBA00022679"/>
    </source>
</evidence>
<keyword evidence="5" id="KW-0862">Zinc</keyword>
<dbReference type="PROSITE" id="PS50158">
    <property type="entry name" value="ZF_CCHC"/>
    <property type="match status" value="1"/>
</dbReference>
<evidence type="ECO:0000256" key="5">
    <source>
        <dbReference type="PROSITE-ProRule" id="PRU00047"/>
    </source>
</evidence>
<dbReference type="InterPro" id="IPR036875">
    <property type="entry name" value="Znf_CCHC_sf"/>
</dbReference>
<dbReference type="PANTHER" id="PTHR37984">
    <property type="entry name" value="PROTEIN CBG26694"/>
    <property type="match status" value="1"/>
</dbReference>
<dbReference type="CDD" id="cd01647">
    <property type="entry name" value="RT_LTR"/>
    <property type="match status" value="1"/>
</dbReference>
<dbReference type="SUPFAM" id="SSF56672">
    <property type="entry name" value="DNA/RNA polymerases"/>
    <property type="match status" value="1"/>
</dbReference>
<accession>A0A2G8LBJ0</accession>
<dbReference type="Gene3D" id="1.10.4020.10">
    <property type="entry name" value="DNA breaking-rejoining enzymes"/>
    <property type="match status" value="1"/>
</dbReference>